<evidence type="ECO:0000313" key="6">
    <source>
        <dbReference type="Proteomes" id="UP000198424"/>
    </source>
</evidence>
<feature type="signal peptide" evidence="2">
    <location>
        <begin position="1"/>
        <end position="28"/>
    </location>
</feature>
<evidence type="ECO:0000313" key="4">
    <source>
        <dbReference type="EMBL" id="OXA92358.1"/>
    </source>
</evidence>
<dbReference type="InterPro" id="IPR012341">
    <property type="entry name" value="6hp_glycosidase-like_sf"/>
</dbReference>
<comment type="caution">
    <text evidence="3">The sequence shown here is derived from an EMBL/GenBank/DDBJ whole genome shotgun (WGS) entry which is preliminary data.</text>
</comment>
<dbReference type="PANTHER" id="PTHR33886">
    <property type="entry name" value="UNSATURATED RHAMNOGALACTURONAN HYDROLASE (EUROFUNG)"/>
    <property type="match status" value="1"/>
</dbReference>
<gene>
    <name evidence="4" type="ORF">B0A62_15905</name>
    <name evidence="3" type="ORF">IW20_24215</name>
</gene>
<sequence>MIQTNSNKLHFHKLVIIVLVLFCCKANAQGKWSEKTALSIINKYPKAWQIDGAEKPKWDYKIGFALLSFEKLYQKTKNPKYLDYVKEYTNELIDSSGNITGYDAREYNIDYINPGKILFDLYDLTKEERYRKALVLLRNQIENQRRNASGGFWHKQIYPNQMWLDGLYMAEPFYARYTVEFEKGKGLDDIAKQFELVQNHFVDKKTGLLYHAWDESKQIAWANPESGTSPTIWSRGMGWYMMALVDALDYYPKNHPKRKVLVGYLNQLAKALLTYKDKSGLWFQVTDKPMLKDNYLEPSGSAMFIYAFAKGVNKGYLSSEYKTIAEKSFDGFIKEFVRFGDNQELNIINVSPNVGLGGNPFRDGTNEYYVKGKKKDNSSIALTAFMLSAIELDK</sequence>
<proteinExistence type="predicted"/>
<dbReference type="Proteomes" id="UP000198424">
    <property type="component" value="Unassembled WGS sequence"/>
</dbReference>
<organism evidence="3 5">
    <name type="scientific">Flavobacterium hydatis</name>
    <name type="common">Cytophaga aquatilis</name>
    <dbReference type="NCBI Taxonomy" id="991"/>
    <lineage>
        <taxon>Bacteria</taxon>
        <taxon>Pseudomonadati</taxon>
        <taxon>Bacteroidota</taxon>
        <taxon>Flavobacteriia</taxon>
        <taxon>Flavobacteriales</taxon>
        <taxon>Flavobacteriaceae</taxon>
        <taxon>Flavobacterium</taxon>
    </lineage>
</organism>
<dbReference type="Proteomes" id="UP000028712">
    <property type="component" value="Unassembled WGS sequence"/>
</dbReference>
<keyword evidence="2" id="KW-0732">Signal</keyword>
<dbReference type="InterPro" id="IPR008928">
    <property type="entry name" value="6-hairpin_glycosidase_sf"/>
</dbReference>
<evidence type="ECO:0000313" key="5">
    <source>
        <dbReference type="Proteomes" id="UP000028712"/>
    </source>
</evidence>
<dbReference type="STRING" id="991.IW20_24215"/>
<dbReference type="PANTHER" id="PTHR33886:SF8">
    <property type="entry name" value="UNSATURATED RHAMNOGALACTURONAN HYDROLASE (EUROFUNG)"/>
    <property type="match status" value="1"/>
</dbReference>
<dbReference type="Gene3D" id="1.50.10.10">
    <property type="match status" value="1"/>
</dbReference>
<dbReference type="EMBL" id="MUGY01000023">
    <property type="protein sequence ID" value="OXA92358.1"/>
    <property type="molecule type" value="Genomic_DNA"/>
</dbReference>
<dbReference type="SUPFAM" id="SSF48208">
    <property type="entry name" value="Six-hairpin glycosidases"/>
    <property type="match status" value="1"/>
</dbReference>
<reference evidence="3 5" key="1">
    <citation type="submission" date="2014-07" db="EMBL/GenBank/DDBJ databases">
        <title>Genome of Flavobacterium hydatis DSM 2063.</title>
        <authorList>
            <person name="Pipes S.E."/>
            <person name="Stropko S.J."/>
            <person name="Newman J.D."/>
        </authorList>
    </citation>
    <scope>NUCLEOTIDE SEQUENCE [LARGE SCALE GENOMIC DNA]</scope>
    <source>
        <strain evidence="3 5">DSM 2063</strain>
    </source>
</reference>
<dbReference type="GO" id="GO:0005975">
    <property type="term" value="P:carbohydrate metabolic process"/>
    <property type="evidence" value="ECO:0007669"/>
    <property type="project" value="InterPro"/>
</dbReference>
<protein>
    <submittedName>
        <fullName evidence="4">Glycosyl hydrolase family 88</fullName>
    </submittedName>
</protein>
<feature type="chain" id="PRO_5001801587" evidence="2">
    <location>
        <begin position="29"/>
        <end position="394"/>
    </location>
</feature>
<dbReference type="InterPro" id="IPR052043">
    <property type="entry name" value="PolySaccharide_Degr_Enz"/>
</dbReference>
<name>A0A085ZTG1_FLAHY</name>
<dbReference type="EMBL" id="JPRM01000055">
    <property type="protein sequence ID" value="KFF07725.1"/>
    <property type="molecule type" value="Genomic_DNA"/>
</dbReference>
<keyword evidence="6" id="KW-1185">Reference proteome</keyword>
<evidence type="ECO:0000256" key="2">
    <source>
        <dbReference type="SAM" id="SignalP"/>
    </source>
</evidence>
<dbReference type="Pfam" id="PF07470">
    <property type="entry name" value="Glyco_hydro_88"/>
    <property type="match status" value="1"/>
</dbReference>
<dbReference type="InterPro" id="IPR010905">
    <property type="entry name" value="Glyco_hydro_88"/>
</dbReference>
<dbReference type="OrthoDB" id="6381507at2"/>
<keyword evidence="1 4" id="KW-0378">Hydrolase</keyword>
<dbReference type="GO" id="GO:0016787">
    <property type="term" value="F:hydrolase activity"/>
    <property type="evidence" value="ECO:0007669"/>
    <property type="project" value="UniProtKB-KW"/>
</dbReference>
<evidence type="ECO:0000313" key="3">
    <source>
        <dbReference type="EMBL" id="KFF07725.1"/>
    </source>
</evidence>
<accession>A0A085ZTG1</accession>
<dbReference type="eggNOG" id="COG4225">
    <property type="taxonomic scope" value="Bacteria"/>
</dbReference>
<evidence type="ECO:0000256" key="1">
    <source>
        <dbReference type="ARBA" id="ARBA00022801"/>
    </source>
</evidence>
<reference evidence="4 6" key="2">
    <citation type="submission" date="2016-11" db="EMBL/GenBank/DDBJ databases">
        <title>Whole genomes of Flavobacteriaceae.</title>
        <authorList>
            <person name="Stine C."/>
            <person name="Li C."/>
            <person name="Tadesse D."/>
        </authorList>
    </citation>
    <scope>NUCLEOTIDE SEQUENCE [LARGE SCALE GENOMIC DNA]</scope>
    <source>
        <strain evidence="4 6">ATCC 29551</strain>
    </source>
</reference>
<dbReference type="RefSeq" id="WP_035628417.1">
    <property type="nucleotide sequence ID" value="NZ_JBEWQG010000014.1"/>
</dbReference>
<dbReference type="AlphaFoldDB" id="A0A085ZTG1"/>